<feature type="domain" description="Purine catabolism PurC-like" evidence="1">
    <location>
        <begin position="23"/>
        <end position="119"/>
    </location>
</feature>
<gene>
    <name evidence="3" type="ORF">GcLGCM259_0486</name>
</gene>
<feature type="domain" description="PucR C-terminal helix-turn-helix" evidence="2">
    <location>
        <begin position="439"/>
        <end position="496"/>
    </location>
</feature>
<accession>A0A5B7WQB4</accession>
<dbReference type="PANTHER" id="PTHR33744:SF1">
    <property type="entry name" value="DNA-BINDING TRANSCRIPTIONAL ACTIVATOR ADER"/>
    <property type="match status" value="1"/>
</dbReference>
<dbReference type="Proteomes" id="UP000307000">
    <property type="component" value="Chromosome"/>
</dbReference>
<dbReference type="PANTHER" id="PTHR33744">
    <property type="entry name" value="CARBOHYDRATE DIACID REGULATOR"/>
    <property type="match status" value="1"/>
</dbReference>
<dbReference type="KEGG" id="gcr:GcLGCM259_0486"/>
<dbReference type="Pfam" id="PF07905">
    <property type="entry name" value="PucR"/>
    <property type="match status" value="1"/>
</dbReference>
<proteinExistence type="predicted"/>
<evidence type="ECO:0000259" key="2">
    <source>
        <dbReference type="Pfam" id="PF13556"/>
    </source>
</evidence>
<evidence type="ECO:0000259" key="1">
    <source>
        <dbReference type="Pfam" id="PF07905"/>
    </source>
</evidence>
<sequence>MITLLQLGTELGRSFYPASGTTFRANPVTGVHISELADPTPYLEGGELLLTTGMSFADTAEASTEYLGRLAAHGITSLGLGLGPWLDEVPSWVAAGCQRLGIQLGVVPDEVPFQQVSRAYWRLSARSDASNLMESLGTQTALARAANRADADSSVIRELARALGGWAAYLRVDDGPEAHWPASAAVHLAQLRQECRRFARVDMPSAATFEIAGEAVVVYPILSGPRLTGYLAVCADRPVTRAERQVMMTVATLLSMRARQRATEQEARRELGAAVTRLLLHGEHHAAVLVGDQLGLDRQLQAPVRLLAATLPQTEAHDALRQLEQLAPDPRLAWRLPALSTHRLALREADTWYLVLSEPSVGEPAVRPAPTPGEPAPPRHACAVLSEPVGLAEIPGILPGVRLALSQAPPGMITGAGGETEATAAGWVRTLREYQRSDLLPAVRAYLASRGTWEEAARQLGIHRNSLRLRIATAGKLLQQNLDDPDVAARLWLAIRREEP</sequence>
<dbReference type="InterPro" id="IPR025736">
    <property type="entry name" value="PucR_C-HTH_dom"/>
</dbReference>
<dbReference type="Pfam" id="PF13556">
    <property type="entry name" value="HTH_30"/>
    <property type="match status" value="1"/>
</dbReference>
<dbReference type="InterPro" id="IPR012914">
    <property type="entry name" value="PucR_dom"/>
</dbReference>
<dbReference type="InterPro" id="IPR042070">
    <property type="entry name" value="PucR_C-HTH_sf"/>
</dbReference>
<protein>
    <submittedName>
        <fullName evidence="3">PucR family transcriptional regulator</fullName>
    </submittedName>
</protein>
<dbReference type="RefSeq" id="WP_138925660.1">
    <property type="nucleotide sequence ID" value="NZ_CP034412.1"/>
</dbReference>
<dbReference type="Gene3D" id="1.10.10.2840">
    <property type="entry name" value="PucR C-terminal helix-turn-helix domain"/>
    <property type="match status" value="1"/>
</dbReference>
<dbReference type="InterPro" id="IPR051448">
    <property type="entry name" value="CdaR-like_regulators"/>
</dbReference>
<evidence type="ECO:0000313" key="4">
    <source>
        <dbReference type="Proteomes" id="UP000307000"/>
    </source>
</evidence>
<dbReference type="EMBL" id="CP034412">
    <property type="protein sequence ID" value="QCY46251.1"/>
    <property type="molecule type" value="Genomic_DNA"/>
</dbReference>
<evidence type="ECO:0000313" key="3">
    <source>
        <dbReference type="EMBL" id="QCY46251.1"/>
    </source>
</evidence>
<organism evidence="3 4">
    <name type="scientific">Glutamicibacter creatinolyticus</name>
    <dbReference type="NCBI Taxonomy" id="162496"/>
    <lineage>
        <taxon>Bacteria</taxon>
        <taxon>Bacillati</taxon>
        <taxon>Actinomycetota</taxon>
        <taxon>Actinomycetes</taxon>
        <taxon>Micrococcales</taxon>
        <taxon>Micrococcaceae</taxon>
        <taxon>Glutamicibacter</taxon>
    </lineage>
</organism>
<keyword evidence="4" id="KW-1185">Reference proteome</keyword>
<reference evidence="3 4" key="1">
    <citation type="submission" date="2018-12" db="EMBL/GenBank/DDBJ databases">
        <title>Complete Genome Sequence of Glutamicibacter creatinolyticus strain LGCM259,isolated from an abscess of a 12-year-old mare in Italy.</title>
        <authorList>
            <person name="Santos R.G."/>
            <person name="Silva A.L."/>
            <person name="Seyffert N."/>
            <person name="Castro T.L.P."/>
            <person name="Attili A.R."/>
            <person name="Rifici C."/>
            <person name="Mazzullo G."/>
            <person name="Brenig B."/>
            <person name="Venanzi F."/>
            <person name="Azevedo V."/>
        </authorList>
    </citation>
    <scope>NUCLEOTIDE SEQUENCE [LARGE SCALE GENOMIC DNA]</scope>
    <source>
        <strain evidence="3 4">LGCM 259</strain>
    </source>
</reference>
<dbReference type="AlphaFoldDB" id="A0A5B7WQB4"/>
<name>A0A5B7WQB4_9MICC</name>